<dbReference type="Proteomes" id="UP000663889">
    <property type="component" value="Unassembled WGS sequence"/>
</dbReference>
<reference evidence="3" key="1">
    <citation type="submission" date="2021-02" db="EMBL/GenBank/DDBJ databases">
        <authorList>
            <person name="Nowell W R."/>
        </authorList>
    </citation>
    <scope>NUCLEOTIDE SEQUENCE</scope>
</reference>
<sequence length="560" mass="63936">MFSIWLLLLITQSINIIIAINLRCNEDINGSFQIIENCRACVIFIAPAILSTPSTTTKATTLTKNMFTSYAEPSLEELFLFGEAKRRRRRRRRRDVDTIIHQQCARELDGPLYGYDQTHCYCNSNQCNSNIQRCIYEVTSKRHFACYHGSNSSLYPLEIRHKCRSCRIRTEFKSMYHYECLIFGEREQNNRTHCTCQRPMCNQDVSTCQRFQQAPSQPRLNLALDVPLNSTISTTITTTTMSTSTSTIKIFIATTATTTTTTTASTTTSSSSSSMTTTVITTTSSTSSSSTTTATTIATTTIVTTTLLVTTTPITTTLPAIIETEEEISIENSTIIELTSTNEITTSFNEIQHLKTVYIDVKNHGNYLLSNFLLIYSSLALQLFSNIIQILFECLTFPDAYCINRFLPIILPITKFYTDIIEKHVNISSLIDIKFLFQCLLKALERHNENESVNTNLISLIGHIYELWYNQYGQQLDYVLHQTIPQINMELLNTYKTRLLTNNDNNNNNNNRKSQQQQQQQQITERERRDTFKNLLNPILLSPMSSRTRDGLNSINPFNI</sequence>
<proteinExistence type="predicted"/>
<keyword evidence="2" id="KW-0732">Signal</keyword>
<gene>
    <name evidence="3" type="ORF">SEV965_LOCUS3697</name>
</gene>
<name>A0A813X090_9BILA</name>
<evidence type="ECO:0000313" key="3">
    <source>
        <dbReference type="EMBL" id="CAF0862554.1"/>
    </source>
</evidence>
<evidence type="ECO:0000256" key="1">
    <source>
        <dbReference type="SAM" id="MobiDB-lite"/>
    </source>
</evidence>
<evidence type="ECO:0000256" key="2">
    <source>
        <dbReference type="SAM" id="SignalP"/>
    </source>
</evidence>
<dbReference type="InterPro" id="IPR011989">
    <property type="entry name" value="ARM-like"/>
</dbReference>
<dbReference type="EMBL" id="CAJNOU010000096">
    <property type="protein sequence ID" value="CAF0862554.1"/>
    <property type="molecule type" value="Genomic_DNA"/>
</dbReference>
<accession>A0A813X090</accession>
<organism evidence="3 4">
    <name type="scientific">Rotaria sordida</name>
    <dbReference type="NCBI Taxonomy" id="392033"/>
    <lineage>
        <taxon>Eukaryota</taxon>
        <taxon>Metazoa</taxon>
        <taxon>Spiralia</taxon>
        <taxon>Gnathifera</taxon>
        <taxon>Rotifera</taxon>
        <taxon>Eurotatoria</taxon>
        <taxon>Bdelloidea</taxon>
        <taxon>Philodinida</taxon>
        <taxon>Philodinidae</taxon>
        <taxon>Rotaria</taxon>
    </lineage>
</organism>
<dbReference type="Gene3D" id="1.25.10.10">
    <property type="entry name" value="Leucine-rich Repeat Variant"/>
    <property type="match status" value="1"/>
</dbReference>
<feature type="region of interest" description="Disordered" evidence="1">
    <location>
        <begin position="500"/>
        <end position="526"/>
    </location>
</feature>
<feature type="chain" id="PRO_5032853659" evidence="2">
    <location>
        <begin position="20"/>
        <end position="560"/>
    </location>
</feature>
<dbReference type="InterPro" id="IPR016024">
    <property type="entry name" value="ARM-type_fold"/>
</dbReference>
<comment type="caution">
    <text evidence="3">The sequence shown here is derived from an EMBL/GenBank/DDBJ whole genome shotgun (WGS) entry which is preliminary data.</text>
</comment>
<feature type="compositionally biased region" description="Low complexity" evidence="1">
    <location>
        <begin position="502"/>
        <end position="522"/>
    </location>
</feature>
<evidence type="ECO:0000313" key="4">
    <source>
        <dbReference type="Proteomes" id="UP000663889"/>
    </source>
</evidence>
<dbReference type="SUPFAM" id="SSF48371">
    <property type="entry name" value="ARM repeat"/>
    <property type="match status" value="1"/>
</dbReference>
<dbReference type="AlphaFoldDB" id="A0A813X090"/>
<feature type="signal peptide" evidence="2">
    <location>
        <begin position="1"/>
        <end position="19"/>
    </location>
</feature>
<protein>
    <submittedName>
        <fullName evidence="3">Uncharacterized protein</fullName>
    </submittedName>
</protein>